<feature type="transmembrane region" description="Helical" evidence="1">
    <location>
        <begin position="112"/>
        <end position="139"/>
    </location>
</feature>
<protein>
    <recommendedName>
        <fullName evidence="4">ABC transporter permease</fullName>
    </recommendedName>
</protein>
<dbReference type="Proteomes" id="UP000765802">
    <property type="component" value="Unassembled WGS sequence"/>
</dbReference>
<dbReference type="RefSeq" id="WP_187258359.1">
    <property type="nucleotide sequence ID" value="NZ_JBHULF010000005.1"/>
</dbReference>
<proteinExistence type="predicted"/>
<name>A0ABR7MEH5_9BACT</name>
<dbReference type="PANTHER" id="PTHR37305">
    <property type="entry name" value="INTEGRAL MEMBRANE PROTEIN-RELATED"/>
    <property type="match status" value="1"/>
</dbReference>
<evidence type="ECO:0000313" key="2">
    <source>
        <dbReference type="EMBL" id="MBC6493041.1"/>
    </source>
</evidence>
<dbReference type="Pfam" id="PF12730">
    <property type="entry name" value="ABC2_membrane_4"/>
    <property type="match status" value="1"/>
</dbReference>
<dbReference type="CDD" id="cd21809">
    <property type="entry name" value="ABC-2_lan_permease-like"/>
    <property type="match status" value="1"/>
</dbReference>
<evidence type="ECO:0000256" key="1">
    <source>
        <dbReference type="SAM" id="Phobius"/>
    </source>
</evidence>
<sequence>MKTLFLSSFRSEWLKTRRSAASWLVIAGGFLIPLILLGARLYQFEKLPTENIHPQLWLNISQRAWQYMSMLLLPMGVILITSLVTQTEFRNNTWKQVHTLPQSLTTIFTAKLAVIMVLLLQGFVLFNIGIYLIGAAPALFSGVPYPAAEFPLQKSMQVTGRYIIGCLPIVALQFLLSLQYRNFLIPIGAGFGLYIASMIALNWKHGYIMPYIYSAYTSAGRNTIGNSNTDPLVLASAYFTGTIILGYLLYIQKKDKA</sequence>
<organism evidence="2 3">
    <name type="scientific">Flavihumibacter stibioxidans</name>
    <dbReference type="NCBI Taxonomy" id="1834163"/>
    <lineage>
        <taxon>Bacteria</taxon>
        <taxon>Pseudomonadati</taxon>
        <taxon>Bacteroidota</taxon>
        <taxon>Chitinophagia</taxon>
        <taxon>Chitinophagales</taxon>
        <taxon>Chitinophagaceae</taxon>
        <taxon>Flavihumibacter</taxon>
    </lineage>
</organism>
<feature type="transmembrane region" description="Helical" evidence="1">
    <location>
        <begin position="159"/>
        <end position="176"/>
    </location>
</feature>
<accession>A0ABR7MEH5</accession>
<feature type="transmembrane region" description="Helical" evidence="1">
    <location>
        <begin position="183"/>
        <end position="203"/>
    </location>
</feature>
<evidence type="ECO:0000313" key="3">
    <source>
        <dbReference type="Proteomes" id="UP000765802"/>
    </source>
</evidence>
<gene>
    <name evidence="2" type="ORF">BC349_18445</name>
</gene>
<keyword evidence="1" id="KW-0812">Transmembrane</keyword>
<evidence type="ECO:0008006" key="4">
    <source>
        <dbReference type="Google" id="ProtNLM"/>
    </source>
</evidence>
<reference evidence="2 3" key="1">
    <citation type="submission" date="2016-07" db="EMBL/GenBank/DDBJ databases">
        <title>Genome analysis of Flavihumibacter stibioxidans YS-17.</title>
        <authorList>
            <person name="Shi K."/>
            <person name="Han Y."/>
            <person name="Wang G."/>
        </authorList>
    </citation>
    <scope>NUCLEOTIDE SEQUENCE [LARGE SCALE GENOMIC DNA]</scope>
    <source>
        <strain evidence="2 3">YS-17</strain>
    </source>
</reference>
<feature type="transmembrane region" description="Helical" evidence="1">
    <location>
        <begin position="64"/>
        <end position="85"/>
    </location>
</feature>
<dbReference type="PANTHER" id="PTHR37305:SF1">
    <property type="entry name" value="MEMBRANE PROTEIN"/>
    <property type="match status" value="1"/>
</dbReference>
<dbReference type="EMBL" id="MBUA01000030">
    <property type="protein sequence ID" value="MBC6493041.1"/>
    <property type="molecule type" value="Genomic_DNA"/>
</dbReference>
<keyword evidence="3" id="KW-1185">Reference proteome</keyword>
<feature type="transmembrane region" description="Helical" evidence="1">
    <location>
        <begin position="21"/>
        <end position="44"/>
    </location>
</feature>
<keyword evidence="1" id="KW-0472">Membrane</keyword>
<feature type="transmembrane region" description="Helical" evidence="1">
    <location>
        <begin position="232"/>
        <end position="251"/>
    </location>
</feature>
<comment type="caution">
    <text evidence="2">The sequence shown here is derived from an EMBL/GenBank/DDBJ whole genome shotgun (WGS) entry which is preliminary data.</text>
</comment>
<keyword evidence="1" id="KW-1133">Transmembrane helix</keyword>